<name>X8JCT9_9AGAM</name>
<comment type="caution">
    <text evidence="1">The sequence shown here is derived from an EMBL/GenBank/DDBJ whole genome shotgun (WGS) entry which is preliminary data.</text>
</comment>
<protein>
    <submittedName>
        <fullName evidence="1">Uncharacterized protein</fullName>
    </submittedName>
</protein>
<dbReference type="Proteomes" id="UP000030108">
    <property type="component" value="Unassembled WGS sequence"/>
</dbReference>
<proteinExistence type="predicted"/>
<dbReference type="EMBL" id="JATN01000319">
    <property type="protein sequence ID" value="EUC61795.1"/>
    <property type="molecule type" value="Genomic_DNA"/>
</dbReference>
<accession>X8JCT9</accession>
<evidence type="ECO:0000313" key="2">
    <source>
        <dbReference type="Proteomes" id="UP000030108"/>
    </source>
</evidence>
<reference evidence="2" key="1">
    <citation type="journal article" date="2014" name="Genome Announc.">
        <title>Draft genome sequence of the plant-pathogenic soil fungus Rhizoctonia solani anastomosis group 3 strain Rhs1AP.</title>
        <authorList>
            <person name="Cubeta M.A."/>
            <person name="Thomas E."/>
            <person name="Dean R.A."/>
            <person name="Jabaji S."/>
            <person name="Neate S.M."/>
            <person name="Tavantzis S."/>
            <person name="Toda T."/>
            <person name="Vilgalys R."/>
            <person name="Bharathan N."/>
            <person name="Fedorova-Abrams N."/>
            <person name="Pakala S.B."/>
            <person name="Pakala S.M."/>
            <person name="Zafar N."/>
            <person name="Joardar V."/>
            <person name="Losada L."/>
            <person name="Nierman W.C."/>
        </authorList>
    </citation>
    <scope>NUCLEOTIDE SEQUENCE [LARGE SCALE GENOMIC DNA]</scope>
    <source>
        <strain evidence="2">AG-3</strain>
    </source>
</reference>
<organism evidence="1 2">
    <name type="scientific">Rhizoctonia solani AG-3 Rhs1AP</name>
    <dbReference type="NCBI Taxonomy" id="1086054"/>
    <lineage>
        <taxon>Eukaryota</taxon>
        <taxon>Fungi</taxon>
        <taxon>Dikarya</taxon>
        <taxon>Basidiomycota</taxon>
        <taxon>Agaricomycotina</taxon>
        <taxon>Agaricomycetes</taxon>
        <taxon>Cantharellales</taxon>
        <taxon>Ceratobasidiaceae</taxon>
        <taxon>Rhizoctonia</taxon>
    </lineage>
</organism>
<evidence type="ECO:0000313" key="1">
    <source>
        <dbReference type="EMBL" id="EUC61795.1"/>
    </source>
</evidence>
<dbReference type="AlphaFoldDB" id="X8JCT9"/>
<sequence>MDSTRNKIDRDYLAKEYGLTDYSILNWIPSIQRSDSYPHKFMHLFLMNH</sequence>
<gene>
    <name evidence="1" type="ORF">RSOL_407140</name>
</gene>